<protein>
    <submittedName>
        <fullName evidence="1">Uncharacterized protein</fullName>
    </submittedName>
</protein>
<accession>A0ABP0N0T8</accession>
<name>A0ABP0N0T8_9DINO</name>
<evidence type="ECO:0000313" key="2">
    <source>
        <dbReference type="Proteomes" id="UP001642464"/>
    </source>
</evidence>
<gene>
    <name evidence="1" type="ORF">SCF082_LOCUS30734</name>
</gene>
<reference evidence="1 2" key="1">
    <citation type="submission" date="2024-02" db="EMBL/GenBank/DDBJ databases">
        <authorList>
            <person name="Chen Y."/>
            <person name="Shah S."/>
            <person name="Dougan E. K."/>
            <person name="Thang M."/>
            <person name="Chan C."/>
        </authorList>
    </citation>
    <scope>NUCLEOTIDE SEQUENCE [LARGE SCALE GENOMIC DNA]</scope>
</reference>
<sequence length="324" mass="35797">MPTFIAARRTHSARRRPLLLELRKPLRCLISCLLWLPCFQLPHLSYVGKPMAQVRPHGERQLRTTMFVRERRGSLWRKNSNSKAPVVASGGKKAAKILTSRINKAPTATELLNVLNEAVDFPDFNYFHISTAYHTLAMFHRNGLLQGLCESPVLPKLHTRTKTIMMSQQINPQASANVLWAMAVIVDTIPGTTQLLPALIKVFPEKAAGMDEQELANCLWASAQLKDVAPDMLKVVPALGSQIPGKAVDMNAQELSNCLWASARLKDVAPDAVRVVPPLVAHIPGKAGQMIEKGLSQCRLALEELKDVAPEVLKIEPAIRARTP</sequence>
<dbReference type="Proteomes" id="UP001642464">
    <property type="component" value="Unassembled WGS sequence"/>
</dbReference>
<comment type="caution">
    <text evidence="1">The sequence shown here is derived from an EMBL/GenBank/DDBJ whole genome shotgun (WGS) entry which is preliminary data.</text>
</comment>
<keyword evidence="2" id="KW-1185">Reference proteome</keyword>
<evidence type="ECO:0000313" key="1">
    <source>
        <dbReference type="EMBL" id="CAK9057224.1"/>
    </source>
</evidence>
<dbReference type="EMBL" id="CAXAMM010025557">
    <property type="protein sequence ID" value="CAK9057224.1"/>
    <property type="molecule type" value="Genomic_DNA"/>
</dbReference>
<proteinExistence type="predicted"/>
<organism evidence="1 2">
    <name type="scientific">Durusdinium trenchii</name>
    <dbReference type="NCBI Taxonomy" id="1381693"/>
    <lineage>
        <taxon>Eukaryota</taxon>
        <taxon>Sar</taxon>
        <taxon>Alveolata</taxon>
        <taxon>Dinophyceae</taxon>
        <taxon>Suessiales</taxon>
        <taxon>Symbiodiniaceae</taxon>
        <taxon>Durusdinium</taxon>
    </lineage>
</organism>